<dbReference type="InParanoid" id="A0A024GQK5"/>
<evidence type="ECO:0000256" key="1">
    <source>
        <dbReference type="SAM" id="MobiDB-lite"/>
    </source>
</evidence>
<accession>A0A024GQK5</accession>
<evidence type="ECO:0000313" key="3">
    <source>
        <dbReference type="Proteomes" id="UP000053237"/>
    </source>
</evidence>
<proteinExistence type="predicted"/>
<keyword evidence="3" id="KW-1185">Reference proteome</keyword>
<dbReference type="AlphaFoldDB" id="A0A024GQK5"/>
<name>A0A024GQK5_9STRA</name>
<dbReference type="EMBL" id="CAIX01000240">
    <property type="protein sequence ID" value="CCI48643.1"/>
    <property type="molecule type" value="Genomic_DNA"/>
</dbReference>
<dbReference type="Proteomes" id="UP000053237">
    <property type="component" value="Unassembled WGS sequence"/>
</dbReference>
<organism evidence="2 3">
    <name type="scientific">Albugo candida</name>
    <dbReference type="NCBI Taxonomy" id="65357"/>
    <lineage>
        <taxon>Eukaryota</taxon>
        <taxon>Sar</taxon>
        <taxon>Stramenopiles</taxon>
        <taxon>Oomycota</taxon>
        <taxon>Peronosporomycetes</taxon>
        <taxon>Albuginales</taxon>
        <taxon>Albuginaceae</taxon>
        <taxon>Albugo</taxon>
    </lineage>
</organism>
<sequence>MNRVLRRSTSIETSSLIRSWLFVECVSSHKYNIVKQSEHGKTFLILPAHFYNFDMFTLLLEQLQNTATSTKYYNNNKTLQQQQRNTTTTTTKHYNNNNKTLQQQQQNTTTTTTKHYNNYKTL</sequence>
<comment type="caution">
    <text evidence="2">The sequence shown here is derived from an EMBL/GenBank/DDBJ whole genome shotgun (WGS) entry which is preliminary data.</text>
</comment>
<feature type="region of interest" description="Disordered" evidence="1">
    <location>
        <begin position="103"/>
        <end position="122"/>
    </location>
</feature>
<evidence type="ECO:0000313" key="2">
    <source>
        <dbReference type="EMBL" id="CCI48643.1"/>
    </source>
</evidence>
<gene>
    <name evidence="2" type="ORF">BN9_098310</name>
</gene>
<reference evidence="2 3" key="1">
    <citation type="submission" date="2012-05" db="EMBL/GenBank/DDBJ databases">
        <title>Recombination and specialization in a pathogen metapopulation.</title>
        <authorList>
            <person name="Gardiner A."/>
            <person name="Kemen E."/>
            <person name="Schultz-Larsen T."/>
            <person name="MacLean D."/>
            <person name="Van Oosterhout C."/>
            <person name="Jones J.D.G."/>
        </authorList>
    </citation>
    <scope>NUCLEOTIDE SEQUENCE [LARGE SCALE GENOMIC DNA]</scope>
    <source>
        <strain evidence="2 3">Ac Nc2</strain>
    </source>
</reference>
<protein>
    <submittedName>
        <fullName evidence="2">Uncharacterized protein</fullName>
    </submittedName>
</protein>